<dbReference type="PANTHER" id="PTHR36837">
    <property type="entry name" value="POLY(3-HYDROXYALKANOATE) POLYMERASE SUBUNIT PHAC"/>
    <property type="match status" value="1"/>
</dbReference>
<dbReference type="Pfam" id="PF11339">
    <property type="entry name" value="DUF3141"/>
    <property type="match status" value="1"/>
</dbReference>
<organism evidence="1 2">
    <name type="scientific">Rhodoplanes roseus</name>
    <dbReference type="NCBI Taxonomy" id="29409"/>
    <lineage>
        <taxon>Bacteria</taxon>
        <taxon>Pseudomonadati</taxon>
        <taxon>Pseudomonadota</taxon>
        <taxon>Alphaproteobacteria</taxon>
        <taxon>Hyphomicrobiales</taxon>
        <taxon>Nitrobacteraceae</taxon>
        <taxon>Rhodoplanes</taxon>
    </lineage>
</organism>
<dbReference type="OrthoDB" id="7231451at2"/>
<dbReference type="InterPro" id="IPR029058">
    <property type="entry name" value="AB_hydrolase_fold"/>
</dbReference>
<reference evidence="1 2" key="1">
    <citation type="submission" date="2017-07" db="EMBL/GenBank/DDBJ databases">
        <title>Draft Genome Sequences of Select Purple Nonsulfur Bacteria.</title>
        <authorList>
            <person name="Lasarre B."/>
            <person name="Mckinlay J.B."/>
        </authorList>
    </citation>
    <scope>NUCLEOTIDE SEQUENCE [LARGE SCALE GENOMIC DNA]</scope>
    <source>
        <strain evidence="1 2">DSM 5909</strain>
    </source>
</reference>
<gene>
    <name evidence="1" type="ORF">CH341_25835</name>
</gene>
<dbReference type="InterPro" id="IPR051321">
    <property type="entry name" value="PHA/PHB_synthase"/>
</dbReference>
<accession>A0A327KN85</accession>
<dbReference type="Gene3D" id="3.40.50.1820">
    <property type="entry name" value="alpha/beta hydrolase"/>
    <property type="match status" value="1"/>
</dbReference>
<dbReference type="Proteomes" id="UP000249130">
    <property type="component" value="Unassembled WGS sequence"/>
</dbReference>
<evidence type="ECO:0000313" key="1">
    <source>
        <dbReference type="EMBL" id="RAI39434.1"/>
    </source>
</evidence>
<evidence type="ECO:0000313" key="2">
    <source>
        <dbReference type="Proteomes" id="UP000249130"/>
    </source>
</evidence>
<name>A0A327KN85_9BRAD</name>
<dbReference type="RefSeq" id="WP_111421872.1">
    <property type="nucleotide sequence ID" value="NZ_NPEX01000289.1"/>
</dbReference>
<dbReference type="InterPro" id="IPR024501">
    <property type="entry name" value="DUF3141"/>
</dbReference>
<dbReference type="EMBL" id="NPEX01000289">
    <property type="protein sequence ID" value="RAI39434.1"/>
    <property type="molecule type" value="Genomic_DNA"/>
</dbReference>
<protein>
    <recommendedName>
        <fullName evidence="3">3-hydroxyalkanoate synthetase</fullName>
    </recommendedName>
</protein>
<comment type="caution">
    <text evidence="1">The sequence shown here is derived from an EMBL/GenBank/DDBJ whole genome shotgun (WGS) entry which is preliminary data.</text>
</comment>
<dbReference type="AlphaFoldDB" id="A0A327KN85"/>
<proteinExistence type="predicted"/>
<dbReference type="SUPFAM" id="SSF53474">
    <property type="entry name" value="alpha/beta-Hydrolases"/>
    <property type="match status" value="1"/>
</dbReference>
<sequence>MTTDRTTSAQDVFALGTGALGGGNAALGAADYLVDYAQRSILFWDVLRQRGNGYREHMAMAAPNVLNYQAELVLDGRTLERPVNYGLVRVVPPAGVVIDPKKRPFVIVDPRAGHGPGIGGFKADSEIGVALKAGHTCYFVGFLPDPMPGQTIEDIARAEALFLKTVIDLHPEAEGRPCVIGNCQAGWAVMMLAAVVPDLFGPIIVAGSPLSYWTGQSGLNPMRYTGGLMGGSWVTAFTSDLGGGRFDGAWLVENFENLNPANTFWKKPYNLYAKVDTEAPNYLSFERWWGGHVNLNGAEMQFIVDELFVGNKLAAGQVTTSNGVAIDLRNIRSPIVVFCSKGDNITPPQQALGWILDLYDDVNEIRSYGQTIVYSVHESVGHLGIFVSGGVARKQHDEFASNIDLIDVLPPGLYEAVLTAKDGTSANPDLAHGEWIMRCEARTLDDIRALGGNTIEDDRRFATVARMSEANLALYKTFVQPMVRAMVTPPVAEMLYRMHPARLQYELLSDENPLAKSLAPAADWVRQHRRPVAADNPFLAVQEAVSKQIVAGLDAYKDVRDGATEAMFKAFYGSPFVQAFYGIDPTSEKPLHRAGKSALHRELVERRIAEIRSRFASGGLREAVIRALVYVGLPRGGVDERGFETIRRLREASEKTRTIPLAEFKALLREQFFMLMIDQEAAVAAIPSLLPDDQAARAEALGVLREVLSACGEPAGEVEVRLRRIARMFTGEAGTPALTVVGGGDGTIREAS</sequence>
<dbReference type="PANTHER" id="PTHR36837:SF2">
    <property type="entry name" value="POLY(3-HYDROXYALKANOATE) POLYMERASE SUBUNIT PHAC"/>
    <property type="match status" value="1"/>
</dbReference>
<keyword evidence="2" id="KW-1185">Reference proteome</keyword>
<evidence type="ECO:0008006" key="3">
    <source>
        <dbReference type="Google" id="ProtNLM"/>
    </source>
</evidence>